<dbReference type="Gene3D" id="3.30.2230.10">
    <property type="entry name" value="DUSP-like"/>
    <property type="match status" value="1"/>
</dbReference>
<evidence type="ECO:0000313" key="11">
    <source>
        <dbReference type="EMBL" id="KDN35786.1"/>
    </source>
</evidence>
<comment type="similarity">
    <text evidence="2">Belongs to the peptidase C19 family.</text>
</comment>
<reference evidence="11 12" key="1">
    <citation type="submission" date="2014-05" db="EMBL/GenBank/DDBJ databases">
        <title>Draft genome sequence of a rare smut relative, Tilletiaria anomala UBC 951.</title>
        <authorList>
            <consortium name="DOE Joint Genome Institute"/>
            <person name="Toome M."/>
            <person name="Kuo A."/>
            <person name="Henrissat B."/>
            <person name="Lipzen A."/>
            <person name="Tritt A."/>
            <person name="Yoshinaga Y."/>
            <person name="Zane M."/>
            <person name="Barry K."/>
            <person name="Grigoriev I.V."/>
            <person name="Spatafora J.W."/>
            <person name="Aimea M.C."/>
        </authorList>
    </citation>
    <scope>NUCLEOTIDE SEQUENCE [LARGE SCALE GENOMIC DNA]</scope>
    <source>
        <strain evidence="11 12">UBC 951</strain>
    </source>
</reference>
<dbReference type="HOGENOM" id="CLU_001060_7_1_1"/>
<dbReference type="RefSeq" id="XP_013239869.1">
    <property type="nucleotide sequence ID" value="XM_013384415.1"/>
</dbReference>
<dbReference type="Proteomes" id="UP000027361">
    <property type="component" value="Unassembled WGS sequence"/>
</dbReference>
<dbReference type="CDD" id="cd02674">
    <property type="entry name" value="Peptidase_C19R"/>
    <property type="match status" value="1"/>
</dbReference>
<dbReference type="InterPro" id="IPR035927">
    <property type="entry name" value="DUSP-like_sf"/>
</dbReference>
<dbReference type="PANTHER" id="PTHR21646">
    <property type="entry name" value="UBIQUITIN CARBOXYL-TERMINAL HYDROLASE"/>
    <property type="match status" value="1"/>
</dbReference>
<name>A0A066V2Y0_TILAU</name>
<feature type="compositionally biased region" description="Polar residues" evidence="8">
    <location>
        <begin position="95"/>
        <end position="109"/>
    </location>
</feature>
<dbReference type="FunCoup" id="A0A066V2Y0">
    <property type="interactions" value="405"/>
</dbReference>
<dbReference type="InterPro" id="IPR006615">
    <property type="entry name" value="Pept_C19_DUSP"/>
</dbReference>
<dbReference type="Gene3D" id="3.90.70.10">
    <property type="entry name" value="Cysteine proteinases"/>
    <property type="match status" value="2"/>
</dbReference>
<dbReference type="PROSITE" id="PS51283">
    <property type="entry name" value="DUSP"/>
    <property type="match status" value="1"/>
</dbReference>
<dbReference type="SUPFAM" id="SSF143791">
    <property type="entry name" value="DUSP-like"/>
    <property type="match status" value="1"/>
</dbReference>
<keyword evidence="12" id="KW-1185">Reference proteome</keyword>
<evidence type="ECO:0000259" key="10">
    <source>
        <dbReference type="PROSITE" id="PS51283"/>
    </source>
</evidence>
<dbReference type="SMART" id="SM00695">
    <property type="entry name" value="DUSP"/>
    <property type="match status" value="1"/>
</dbReference>
<dbReference type="GO" id="GO:0016579">
    <property type="term" value="P:protein deubiquitination"/>
    <property type="evidence" value="ECO:0007669"/>
    <property type="project" value="InterPro"/>
</dbReference>
<keyword evidence="5" id="KW-0833">Ubl conjugation pathway</keyword>
<dbReference type="InParanoid" id="A0A066V2Y0"/>
<accession>A0A066V2Y0</accession>
<proteinExistence type="inferred from homology"/>
<feature type="compositionally biased region" description="Basic and acidic residues" evidence="8">
    <location>
        <begin position="50"/>
        <end position="62"/>
    </location>
</feature>
<dbReference type="EC" id="3.4.19.12" evidence="3"/>
<protein>
    <recommendedName>
        <fullName evidence="3">ubiquitinyl hydrolase 1</fullName>
        <ecNumber evidence="3">3.4.19.12</ecNumber>
    </recommendedName>
</protein>
<evidence type="ECO:0000259" key="9">
    <source>
        <dbReference type="PROSITE" id="PS50235"/>
    </source>
</evidence>
<evidence type="ECO:0000256" key="7">
    <source>
        <dbReference type="ARBA" id="ARBA00022807"/>
    </source>
</evidence>
<organism evidence="11 12">
    <name type="scientific">Tilletiaria anomala (strain ATCC 24038 / CBS 436.72 / UBC 951)</name>
    <dbReference type="NCBI Taxonomy" id="1037660"/>
    <lineage>
        <taxon>Eukaryota</taxon>
        <taxon>Fungi</taxon>
        <taxon>Dikarya</taxon>
        <taxon>Basidiomycota</taxon>
        <taxon>Ustilaginomycotina</taxon>
        <taxon>Exobasidiomycetes</taxon>
        <taxon>Georgefischeriales</taxon>
        <taxon>Tilletiariaceae</taxon>
        <taxon>Tilletiaria</taxon>
    </lineage>
</organism>
<evidence type="ECO:0000256" key="1">
    <source>
        <dbReference type="ARBA" id="ARBA00000707"/>
    </source>
</evidence>
<evidence type="ECO:0000313" key="12">
    <source>
        <dbReference type="Proteomes" id="UP000027361"/>
    </source>
</evidence>
<gene>
    <name evidence="11" type="ORF">K437DRAFT_276943</name>
</gene>
<comment type="catalytic activity">
    <reaction evidence="1">
        <text>Thiol-dependent hydrolysis of ester, thioester, amide, peptide and isopeptide bonds formed by the C-terminal Gly of ubiquitin (a 76-residue protein attached to proteins as an intracellular targeting signal).</text>
        <dbReference type="EC" id="3.4.19.12"/>
    </reaction>
</comment>
<feature type="compositionally biased region" description="Polar residues" evidence="8">
    <location>
        <begin position="28"/>
        <end position="49"/>
    </location>
</feature>
<dbReference type="EMBL" id="JMSN01000195">
    <property type="protein sequence ID" value="KDN35786.1"/>
    <property type="molecule type" value="Genomic_DNA"/>
</dbReference>
<evidence type="ECO:0000256" key="3">
    <source>
        <dbReference type="ARBA" id="ARBA00012759"/>
    </source>
</evidence>
<feature type="domain" description="DUSP" evidence="10">
    <location>
        <begin position="176"/>
        <end position="285"/>
    </location>
</feature>
<dbReference type="STRING" id="1037660.A0A066V2Y0"/>
<dbReference type="InterPro" id="IPR028889">
    <property type="entry name" value="USP"/>
</dbReference>
<evidence type="ECO:0000256" key="4">
    <source>
        <dbReference type="ARBA" id="ARBA00022670"/>
    </source>
</evidence>
<dbReference type="Pfam" id="PF06337">
    <property type="entry name" value="DUSP"/>
    <property type="match status" value="1"/>
</dbReference>
<feature type="compositionally biased region" description="Polar residues" evidence="8">
    <location>
        <begin position="1290"/>
        <end position="1325"/>
    </location>
</feature>
<dbReference type="PROSITE" id="PS00972">
    <property type="entry name" value="USP_1"/>
    <property type="match status" value="1"/>
</dbReference>
<dbReference type="GeneID" id="25266783"/>
<evidence type="ECO:0000256" key="5">
    <source>
        <dbReference type="ARBA" id="ARBA00022786"/>
    </source>
</evidence>
<dbReference type="InterPro" id="IPR018200">
    <property type="entry name" value="USP_CS"/>
</dbReference>
<dbReference type="GO" id="GO:0004843">
    <property type="term" value="F:cysteine-type deubiquitinase activity"/>
    <property type="evidence" value="ECO:0007669"/>
    <property type="project" value="UniProtKB-EC"/>
</dbReference>
<dbReference type="OMA" id="PCHAQQS"/>
<dbReference type="PANTHER" id="PTHR21646:SF24">
    <property type="entry name" value="UBIQUITIN CARBOXYL-TERMINAL HYDROLASE"/>
    <property type="match status" value="1"/>
</dbReference>
<dbReference type="SUPFAM" id="SSF54001">
    <property type="entry name" value="Cysteine proteinases"/>
    <property type="match status" value="1"/>
</dbReference>
<keyword evidence="6" id="KW-0378">Hydrolase</keyword>
<dbReference type="PROSITE" id="PS50235">
    <property type="entry name" value="USP_3"/>
    <property type="match status" value="1"/>
</dbReference>
<feature type="region of interest" description="Disordered" evidence="8">
    <location>
        <begin position="1240"/>
        <end position="1377"/>
    </location>
</feature>
<dbReference type="InterPro" id="IPR038765">
    <property type="entry name" value="Papain-like_cys_pep_sf"/>
</dbReference>
<feature type="region of interest" description="Disordered" evidence="8">
    <location>
        <begin position="1"/>
        <end position="118"/>
    </location>
</feature>
<sequence>MGQPFTSPPRDLRSSSPSHRRGSDEQLPATTALPSQSTRLLLHSTSPLERSSDTLKRLRREALSSISSEADADADTDADPGNSSETEVSIGILGSSPSRKGKTNQAFSQSASGSGLAAGTDTAVFGRLQLADKMDRTSSPIADNRLTAIGSSSKTRDVNMNDGGVELVQSVTAVPPSLQKQIDVVDQANAKPLAVGDRWHIVSANWYRKWRREGKGKGKIEEVESTDGGCDGPGPIDSSDIADGADSLRMHITEHADYELLTNTAWEALASWYGFVGPTFARPVIAGMQASAERIELRPPRFTLVPVADRATVVSEQLNPTSIVISVSTTISAFKESVCQALNINGSPSTNLRLWRLPENSEIAATPLVALPPAKLKEAGVELVNEMLGATAGVLEDPTLEALQLDAPAISLAVEVRNVAGEWPSDAQSAVATTNGVKGFFAQNTEDHWSSVQGQSAEPILTSVIGSATGALASITGRMTRSQTAHERSGPERPRGLVGLQNLGNTCFMNSALQCMSNTLELQQYFVSGVYKQELNSDNPLGMGGALAEAFGSLLEKIWSPNTHGAIVPREFKYAVSRFAPQFAGYGQQDTQELLAFLLDGLHEDLNRILKKPYIEAPDWEGGGEKEMVEFARKQWEIYKARNDSVIVDLFQGQYRSTLVCPKCQKVSIKFDPFMYLTLPIPNRRMWTGDINYVPYDPSKRPVKVTLSVLQDASFMTVKAKLAELFATDAEKLVGAEVWHGNIHKWYHDWEHVTDIQRNDTAYFWELPTEFTYPQVKGQSLFSRTSTQNPEQYEKQAIPPAADAWAILPVFSQVQDSNDHRRGFRSSTLGVPFFVAIPADKTSDPEAINDIVSQHYVRFAEDPDALQKALVHNTAAQQHAPQAEGDDVGVQPLQISAQPPVADSVAEIRFSDDDAQEPQVTESALPQMEAAPTEPAEAIASTDAAQPMEAEIQQSTPPSFVLRFAARKMTVPLPHGVESWDDDSQALFDRTTHTDSDWPAVYTGGAVVCLWNPEAAEALLTKASNDVWGAYEEHVDDSVAQSKGKNGPKKKLHIEDCLDEFTKKEQLGSDDLWYCPQCKEFRQATKKFDLWKVPDILVVHLKRFSAGRYSRDKLDDLVDFPIQGLDLSHRVEGSKVVQRLEKLGYELPVSTSRAQTPEVEAEANDDAVAVDAPIYDLYAVDNHYGGLGGGHYTAYAKNHASGKWYYFDDSSVREVGPEDCKTSAAYLLFYRRRTARHIGGKTRQKVDGSLSSLPDKDAPGPSNSAPDPSQPPGGFPEADASEDPFEDGSNGWNSTMHHLQFGGQQWMTASRHSASRQLPDTSSAEDLQFDSKGWWPTTVSSSGEESSGHMSAFDSSEEGLYGLSPPSFSTDSRRASLSEMEHSNAAASSVNLWHSRIQHQHQIPYASTAELQSEMLGNWHGLGGAQGLEA</sequence>
<evidence type="ECO:0000256" key="6">
    <source>
        <dbReference type="ARBA" id="ARBA00022801"/>
    </source>
</evidence>
<dbReference type="InterPro" id="IPR050185">
    <property type="entry name" value="Ub_carboxyl-term_hydrolase"/>
</dbReference>
<comment type="caution">
    <text evidence="11">The sequence shown here is derived from an EMBL/GenBank/DDBJ whole genome shotgun (WGS) entry which is preliminary data.</text>
</comment>
<keyword evidence="7" id="KW-0788">Thiol protease</keyword>
<evidence type="ECO:0000256" key="2">
    <source>
        <dbReference type="ARBA" id="ARBA00009085"/>
    </source>
</evidence>
<dbReference type="PROSITE" id="PS00973">
    <property type="entry name" value="USP_2"/>
    <property type="match status" value="1"/>
</dbReference>
<evidence type="ECO:0000256" key="8">
    <source>
        <dbReference type="SAM" id="MobiDB-lite"/>
    </source>
</evidence>
<keyword evidence="4" id="KW-0645">Protease</keyword>
<feature type="domain" description="USP" evidence="9">
    <location>
        <begin position="498"/>
        <end position="1233"/>
    </location>
</feature>
<dbReference type="GO" id="GO:0006508">
    <property type="term" value="P:proteolysis"/>
    <property type="evidence" value="ECO:0007669"/>
    <property type="project" value="UniProtKB-KW"/>
</dbReference>
<dbReference type="InterPro" id="IPR001394">
    <property type="entry name" value="Peptidase_C19_UCH"/>
</dbReference>
<dbReference type="Pfam" id="PF00443">
    <property type="entry name" value="UCH"/>
    <property type="match status" value="1"/>
</dbReference>
<dbReference type="OrthoDB" id="292964at2759"/>